<keyword evidence="9" id="KW-1185">Reference proteome</keyword>
<name>A0A8A3P2Z6_9HELO</name>
<proteinExistence type="predicted"/>
<evidence type="ECO:0000313" key="9">
    <source>
        <dbReference type="Proteomes" id="UP000672032"/>
    </source>
</evidence>
<keyword evidence="1" id="KW-0479">Metal-binding</keyword>
<keyword evidence="3" id="KW-0833">Ubl conjugation pathway</keyword>
<dbReference type="InterPro" id="IPR002867">
    <property type="entry name" value="IBR_dom"/>
</dbReference>
<evidence type="ECO:0000256" key="5">
    <source>
        <dbReference type="SAM" id="Coils"/>
    </source>
</evidence>
<evidence type="ECO:0000256" key="6">
    <source>
        <dbReference type="SAM" id="MobiDB-lite"/>
    </source>
</evidence>
<sequence>MSSDELTAQILQAEWDREHNLLQSQLQFARDFEDRSPSPSPFELDRLEAQRLQAQMEEEQATLDERRAALLQRETEEAIRLAAEWEHEDSHAASLQREWEEQDRRLGEQEEFARILLRRDEERALLLERDLAAAQAAQARWEQEAQEEEEQTRRVIEDEERREREARRRKAASEAADAERKARLEKERAARKDAEKKVRLETERLQQQQAEKKARLDRGQRKDEDATKKNQLEAQRKEKLRVADAKKVRELAEREKKARQADCVSCMEAGEKAQMCVLPCRHAYCGECIGGAFRTALSSKARFKCCKLNVPVNLASSWLDAAFIASYELLMLEQATKDPRYCSNNECAKFIPPADIHGTIAICQACNHRTCAPCGNGEHSGVGSLQLPGSSQPKNTLLHIHGASCAPVDNRQAVHDVNPRALNSPQNDTISQAANT</sequence>
<organism evidence="8 9">
    <name type="scientific">Monilinia vaccinii-corymbosi</name>
    <dbReference type="NCBI Taxonomy" id="61207"/>
    <lineage>
        <taxon>Eukaryota</taxon>
        <taxon>Fungi</taxon>
        <taxon>Dikarya</taxon>
        <taxon>Ascomycota</taxon>
        <taxon>Pezizomycotina</taxon>
        <taxon>Leotiomycetes</taxon>
        <taxon>Helotiales</taxon>
        <taxon>Sclerotiniaceae</taxon>
        <taxon>Monilinia</taxon>
    </lineage>
</organism>
<dbReference type="GO" id="GO:0008270">
    <property type="term" value="F:zinc ion binding"/>
    <property type="evidence" value="ECO:0007669"/>
    <property type="project" value="UniProtKB-KW"/>
</dbReference>
<dbReference type="OrthoDB" id="10009520at2759"/>
<accession>A0A8A3P2Z6</accession>
<feature type="region of interest" description="Disordered" evidence="6">
    <location>
        <begin position="142"/>
        <end position="238"/>
    </location>
</feature>
<feature type="compositionally biased region" description="Basic and acidic residues" evidence="6">
    <location>
        <begin position="177"/>
        <end position="238"/>
    </location>
</feature>
<dbReference type="Proteomes" id="UP000672032">
    <property type="component" value="Chromosome 2"/>
</dbReference>
<dbReference type="Pfam" id="PF01485">
    <property type="entry name" value="IBR"/>
    <property type="match status" value="1"/>
</dbReference>
<feature type="coiled-coil region" evidence="5">
    <location>
        <begin position="42"/>
        <end position="88"/>
    </location>
</feature>
<evidence type="ECO:0000256" key="3">
    <source>
        <dbReference type="ARBA" id="ARBA00022786"/>
    </source>
</evidence>
<dbReference type="InterPro" id="IPR017907">
    <property type="entry name" value="Znf_RING_CS"/>
</dbReference>
<evidence type="ECO:0000313" key="8">
    <source>
        <dbReference type="EMBL" id="QSZ30910.1"/>
    </source>
</evidence>
<dbReference type="SUPFAM" id="SSF57850">
    <property type="entry name" value="RING/U-box"/>
    <property type="match status" value="1"/>
</dbReference>
<dbReference type="AlphaFoldDB" id="A0A8A3P2Z6"/>
<dbReference type="GO" id="GO:0004842">
    <property type="term" value="F:ubiquitin-protein transferase activity"/>
    <property type="evidence" value="ECO:0007669"/>
    <property type="project" value="InterPro"/>
</dbReference>
<reference evidence="8" key="1">
    <citation type="submission" date="2020-10" db="EMBL/GenBank/DDBJ databases">
        <title>Genome Sequence of Monilinia vaccinii-corymbosi Sheds Light on Mummy Berry Disease Infection of Blueberry and Mating Type.</title>
        <authorList>
            <person name="Yow A.G."/>
            <person name="Zhang Y."/>
            <person name="Bansal K."/>
            <person name="Eacker S.M."/>
            <person name="Sullivan S."/>
            <person name="Liachko I."/>
            <person name="Cubeta M.A."/>
            <person name="Rollins J.A."/>
            <person name="Ashrafi H."/>
        </authorList>
    </citation>
    <scope>NUCLEOTIDE SEQUENCE</scope>
    <source>
        <strain evidence="8">RL-1</strain>
    </source>
</reference>
<gene>
    <name evidence="8" type="ORF">DSL72_000468</name>
</gene>
<dbReference type="InterPro" id="IPR031127">
    <property type="entry name" value="E3_UB_ligase_RBR"/>
</dbReference>
<feature type="domain" description="IBR" evidence="7">
    <location>
        <begin position="332"/>
        <end position="382"/>
    </location>
</feature>
<evidence type="ECO:0000259" key="7">
    <source>
        <dbReference type="Pfam" id="PF01485"/>
    </source>
</evidence>
<dbReference type="GO" id="GO:0016567">
    <property type="term" value="P:protein ubiquitination"/>
    <property type="evidence" value="ECO:0007669"/>
    <property type="project" value="InterPro"/>
</dbReference>
<dbReference type="PROSITE" id="PS00518">
    <property type="entry name" value="ZF_RING_1"/>
    <property type="match status" value="1"/>
</dbReference>
<dbReference type="Gene3D" id="3.30.40.10">
    <property type="entry name" value="Zinc/RING finger domain, C3HC4 (zinc finger)"/>
    <property type="match status" value="1"/>
</dbReference>
<evidence type="ECO:0000256" key="4">
    <source>
        <dbReference type="ARBA" id="ARBA00022833"/>
    </source>
</evidence>
<dbReference type="CDD" id="cd20335">
    <property type="entry name" value="BRcat_RBR"/>
    <property type="match status" value="1"/>
</dbReference>
<dbReference type="InterPro" id="IPR013083">
    <property type="entry name" value="Znf_RING/FYVE/PHD"/>
</dbReference>
<keyword evidence="4" id="KW-0862">Zinc</keyword>
<keyword evidence="2" id="KW-0863">Zinc-finger</keyword>
<protein>
    <recommendedName>
        <fullName evidence="7">IBR domain-containing protein</fullName>
    </recommendedName>
</protein>
<feature type="compositionally biased region" description="Basic and acidic residues" evidence="6">
    <location>
        <begin position="151"/>
        <end position="166"/>
    </location>
</feature>
<keyword evidence="5" id="KW-0175">Coiled coil</keyword>
<evidence type="ECO:0000256" key="1">
    <source>
        <dbReference type="ARBA" id="ARBA00022723"/>
    </source>
</evidence>
<dbReference type="EMBL" id="CP063406">
    <property type="protein sequence ID" value="QSZ30910.1"/>
    <property type="molecule type" value="Genomic_DNA"/>
</dbReference>
<dbReference type="PANTHER" id="PTHR11685">
    <property type="entry name" value="RBR FAMILY RING FINGER AND IBR DOMAIN-CONTAINING"/>
    <property type="match status" value="1"/>
</dbReference>
<evidence type="ECO:0000256" key="2">
    <source>
        <dbReference type="ARBA" id="ARBA00022771"/>
    </source>
</evidence>